<evidence type="ECO:0000259" key="2">
    <source>
        <dbReference type="Pfam" id="PF13690"/>
    </source>
</evidence>
<feature type="domain" description="Chemotaxis phosphatase CheX-like" evidence="2">
    <location>
        <begin position="56"/>
        <end position="147"/>
    </location>
</feature>
<gene>
    <name evidence="3" type="ORF">L2W38_01080</name>
</gene>
<comment type="caution">
    <text evidence="3">The sequence shown here is derived from an EMBL/GenBank/DDBJ whole genome shotgun (WGS) entry which is preliminary data.</text>
</comment>
<proteinExistence type="predicted"/>
<keyword evidence="4" id="KW-1185">Reference proteome</keyword>
<dbReference type="CDD" id="cd17906">
    <property type="entry name" value="CheX"/>
    <property type="match status" value="1"/>
</dbReference>
<dbReference type="Pfam" id="PF13690">
    <property type="entry name" value="CheX"/>
    <property type="match status" value="1"/>
</dbReference>
<reference evidence="3 4" key="1">
    <citation type="submission" date="2022-01" db="EMBL/GenBank/DDBJ databases">
        <title>Dethiosulfovibrio faecalis sp. nov., a novel proteolytic, non-sulfur-reducing bacterium isolated from a marine aquaculture solid waste bioreactor.</title>
        <authorList>
            <person name="Grabowski S."/>
            <person name="Apolinario E."/>
            <person name="Schneider N."/>
            <person name="Marshall C.W."/>
            <person name="Sowers K.R."/>
        </authorList>
    </citation>
    <scope>NUCLEOTIDE SEQUENCE [LARGE SCALE GENOMIC DNA]</scope>
    <source>
        <strain evidence="3 4">DSM 12537</strain>
    </source>
</reference>
<dbReference type="EMBL" id="JAKGUD010000001">
    <property type="protein sequence ID" value="MCF4141411.1"/>
    <property type="molecule type" value="Genomic_DNA"/>
</dbReference>
<evidence type="ECO:0000313" key="4">
    <source>
        <dbReference type="Proteomes" id="UP001200430"/>
    </source>
</evidence>
<dbReference type="InterPro" id="IPR028976">
    <property type="entry name" value="CheC-like_sf"/>
</dbReference>
<dbReference type="Proteomes" id="UP001200430">
    <property type="component" value="Unassembled WGS sequence"/>
</dbReference>
<sequence length="175" mass="19183">MVDPGREFRKLPIETLTALVQSFQRGFYRFNESMGIDVHFRRRETSLSYSIPYGVIIAMIGVVGDCRGGLSVILDQSGFSRYVGALTGGIIRPDVEDAIALSSIGEMLNMVAGRMALEMSKEGFSVDITPPQTFCGERIRQVESERTAHIILPYLLNDSDGGDGVAHLVINSPNL</sequence>
<evidence type="ECO:0000256" key="1">
    <source>
        <dbReference type="ARBA" id="ARBA00022500"/>
    </source>
</evidence>
<accession>A0ABS9EJM3</accession>
<dbReference type="RefSeq" id="WP_236097798.1">
    <property type="nucleotide sequence ID" value="NZ_JAKGUD010000001.1"/>
</dbReference>
<dbReference type="Gene3D" id="3.40.1550.10">
    <property type="entry name" value="CheC-like"/>
    <property type="match status" value="1"/>
</dbReference>
<keyword evidence="1" id="KW-0145">Chemotaxis</keyword>
<name>A0ABS9EJM3_9BACT</name>
<dbReference type="SUPFAM" id="SSF103039">
    <property type="entry name" value="CheC-like"/>
    <property type="match status" value="1"/>
</dbReference>
<organism evidence="3 4">
    <name type="scientific">Dethiosulfovibrio marinus</name>
    <dbReference type="NCBI Taxonomy" id="133532"/>
    <lineage>
        <taxon>Bacteria</taxon>
        <taxon>Thermotogati</taxon>
        <taxon>Synergistota</taxon>
        <taxon>Synergistia</taxon>
        <taxon>Synergistales</taxon>
        <taxon>Dethiosulfovibrionaceae</taxon>
        <taxon>Dethiosulfovibrio</taxon>
    </lineage>
</organism>
<protein>
    <submittedName>
        <fullName evidence="3">Chemotaxis protein CheX</fullName>
    </submittedName>
</protein>
<dbReference type="InterPro" id="IPR028051">
    <property type="entry name" value="CheX-like_dom"/>
</dbReference>
<evidence type="ECO:0000313" key="3">
    <source>
        <dbReference type="EMBL" id="MCF4141411.1"/>
    </source>
</evidence>